<accession>A0ABD1I6U2</accession>
<protein>
    <submittedName>
        <fullName evidence="1">Uncharacterized protein</fullName>
    </submittedName>
</protein>
<gene>
    <name evidence="1" type="ORF">AAHA92_06079</name>
</gene>
<comment type="caution">
    <text evidence="1">The sequence shown here is derived from an EMBL/GenBank/DDBJ whole genome shotgun (WGS) entry which is preliminary data.</text>
</comment>
<organism evidence="1 2">
    <name type="scientific">Salvia divinorum</name>
    <name type="common">Maria pastora</name>
    <name type="synonym">Diviner's sage</name>
    <dbReference type="NCBI Taxonomy" id="28513"/>
    <lineage>
        <taxon>Eukaryota</taxon>
        <taxon>Viridiplantae</taxon>
        <taxon>Streptophyta</taxon>
        <taxon>Embryophyta</taxon>
        <taxon>Tracheophyta</taxon>
        <taxon>Spermatophyta</taxon>
        <taxon>Magnoliopsida</taxon>
        <taxon>eudicotyledons</taxon>
        <taxon>Gunneridae</taxon>
        <taxon>Pentapetalae</taxon>
        <taxon>asterids</taxon>
        <taxon>lamiids</taxon>
        <taxon>Lamiales</taxon>
        <taxon>Lamiaceae</taxon>
        <taxon>Nepetoideae</taxon>
        <taxon>Mentheae</taxon>
        <taxon>Salviinae</taxon>
        <taxon>Salvia</taxon>
        <taxon>Salvia subgen. Calosphace</taxon>
    </lineage>
</organism>
<dbReference type="EMBL" id="JBEAFC010000003">
    <property type="protein sequence ID" value="KAL1563639.1"/>
    <property type="molecule type" value="Genomic_DNA"/>
</dbReference>
<evidence type="ECO:0000313" key="1">
    <source>
        <dbReference type="EMBL" id="KAL1563639.1"/>
    </source>
</evidence>
<sequence length="169" mass="19048">MFFYADLVIHGQLEVRQCYPLIKGWNEVILKQRRDAELKDGAYGLGYPWPQYGGPIIDDADDIAHTIGHGETTSAPEFDPIASMTQSMSMEAYIDEEWIEAIDSLLKTDEEMEILDNKDEFPSFSLGFEFTQDFLEGNGSIKKVVNVVSRDDEVLPKEHGAAQVVGGWR</sequence>
<dbReference type="Proteomes" id="UP001567538">
    <property type="component" value="Unassembled WGS sequence"/>
</dbReference>
<proteinExistence type="predicted"/>
<dbReference type="AlphaFoldDB" id="A0ABD1I6U2"/>
<evidence type="ECO:0000313" key="2">
    <source>
        <dbReference type="Proteomes" id="UP001567538"/>
    </source>
</evidence>
<reference evidence="1 2" key="1">
    <citation type="submission" date="2024-06" db="EMBL/GenBank/DDBJ databases">
        <title>A chromosome level genome sequence of Diviner's sage (Salvia divinorum).</title>
        <authorList>
            <person name="Ford S.A."/>
            <person name="Ro D.-K."/>
            <person name="Ness R.W."/>
            <person name="Phillips M.A."/>
        </authorList>
    </citation>
    <scope>NUCLEOTIDE SEQUENCE [LARGE SCALE GENOMIC DNA]</scope>
    <source>
        <strain evidence="1">SAF-2024a</strain>
        <tissue evidence="1">Leaf</tissue>
    </source>
</reference>
<name>A0ABD1I6U2_SALDI</name>
<keyword evidence="2" id="KW-1185">Reference proteome</keyword>